<accession>A0A1Y2CRV1</accession>
<keyword evidence="4" id="KW-1185">Reference proteome</keyword>
<keyword evidence="2" id="KW-0812">Transmembrane</keyword>
<name>A0A1Y2CRV1_9FUNG</name>
<keyword evidence="2" id="KW-0472">Membrane</keyword>
<feature type="region of interest" description="Disordered" evidence="1">
    <location>
        <begin position="91"/>
        <end position="125"/>
    </location>
</feature>
<organism evidence="3 4">
    <name type="scientific">Rhizoclosmatium globosum</name>
    <dbReference type="NCBI Taxonomy" id="329046"/>
    <lineage>
        <taxon>Eukaryota</taxon>
        <taxon>Fungi</taxon>
        <taxon>Fungi incertae sedis</taxon>
        <taxon>Chytridiomycota</taxon>
        <taxon>Chytridiomycota incertae sedis</taxon>
        <taxon>Chytridiomycetes</taxon>
        <taxon>Chytridiales</taxon>
        <taxon>Chytriomycetaceae</taxon>
        <taxon>Rhizoclosmatium</taxon>
    </lineage>
</organism>
<feature type="region of interest" description="Disordered" evidence="1">
    <location>
        <begin position="48"/>
        <end position="77"/>
    </location>
</feature>
<comment type="caution">
    <text evidence="3">The sequence shown here is derived from an EMBL/GenBank/DDBJ whole genome shotgun (WGS) entry which is preliminary data.</text>
</comment>
<evidence type="ECO:0000313" key="4">
    <source>
        <dbReference type="Proteomes" id="UP000193642"/>
    </source>
</evidence>
<sequence>MLATTSIQSRNGFIATKVRHPSMFMFPNQNKLGKHIKFAELPNLQDEYDNDEYGGNDMIDHEHEDNDNDEEGECDCDDDEAPSEVYFGRETQKHDLFEEDDEDTELRHEEGVAEEEDDGFDGGLVLRNDSAAAANKHNDNEPDDDSTYSESSYYEKEMNEQDVDYIVDTIKDETRDLGVELYEARTEMQQAIDKIAGQINRVEASIKDVAIACKSLKRKRKNIVEAPTNEWNATPAVVLANEGVGQIVAKEVSEKDQVVESTEEIVIPMKRVKTGGATVVGTVLWTTGSMVVGAVLGITAVGVFC</sequence>
<feature type="compositionally biased region" description="Acidic residues" evidence="1">
    <location>
        <begin position="65"/>
        <end position="77"/>
    </location>
</feature>
<dbReference type="Proteomes" id="UP000193642">
    <property type="component" value="Unassembled WGS sequence"/>
</dbReference>
<dbReference type="OrthoDB" id="2163339at2759"/>
<dbReference type="AlphaFoldDB" id="A0A1Y2CRV1"/>
<protein>
    <submittedName>
        <fullName evidence="3">Uncharacterized protein</fullName>
    </submittedName>
</protein>
<reference evidence="3 4" key="1">
    <citation type="submission" date="2016-07" db="EMBL/GenBank/DDBJ databases">
        <title>Pervasive Adenine N6-methylation of Active Genes in Fungi.</title>
        <authorList>
            <consortium name="DOE Joint Genome Institute"/>
            <person name="Mondo S.J."/>
            <person name="Dannebaum R.O."/>
            <person name="Kuo R.C."/>
            <person name="Labutti K."/>
            <person name="Haridas S."/>
            <person name="Kuo A."/>
            <person name="Salamov A."/>
            <person name="Ahrendt S.R."/>
            <person name="Lipzen A."/>
            <person name="Sullivan W."/>
            <person name="Andreopoulos W.B."/>
            <person name="Clum A."/>
            <person name="Lindquist E."/>
            <person name="Daum C."/>
            <person name="Ramamoorthy G.K."/>
            <person name="Gryganskyi A."/>
            <person name="Culley D."/>
            <person name="Magnuson J.K."/>
            <person name="James T.Y."/>
            <person name="O'Malley M.A."/>
            <person name="Stajich J.E."/>
            <person name="Spatafora J.W."/>
            <person name="Visel A."/>
            <person name="Grigoriev I.V."/>
        </authorList>
    </citation>
    <scope>NUCLEOTIDE SEQUENCE [LARGE SCALE GENOMIC DNA]</scope>
    <source>
        <strain evidence="3 4">JEL800</strain>
    </source>
</reference>
<keyword evidence="2" id="KW-1133">Transmembrane helix</keyword>
<evidence type="ECO:0000256" key="2">
    <source>
        <dbReference type="SAM" id="Phobius"/>
    </source>
</evidence>
<evidence type="ECO:0000313" key="3">
    <source>
        <dbReference type="EMBL" id="ORY49085.1"/>
    </source>
</evidence>
<dbReference type="EMBL" id="MCGO01000010">
    <property type="protein sequence ID" value="ORY49085.1"/>
    <property type="molecule type" value="Genomic_DNA"/>
</dbReference>
<evidence type="ECO:0000256" key="1">
    <source>
        <dbReference type="SAM" id="MobiDB-lite"/>
    </source>
</evidence>
<proteinExistence type="predicted"/>
<feature type="transmembrane region" description="Helical" evidence="2">
    <location>
        <begin position="279"/>
        <end position="304"/>
    </location>
</feature>
<feature type="region of interest" description="Disordered" evidence="1">
    <location>
        <begin position="133"/>
        <end position="152"/>
    </location>
</feature>
<gene>
    <name evidence="3" type="ORF">BCR33DRAFT_847755</name>
</gene>